<keyword evidence="4" id="KW-0788">Thiol protease</keyword>
<evidence type="ECO:0000313" key="7">
    <source>
        <dbReference type="Proteomes" id="UP000035721"/>
    </source>
</evidence>
<dbReference type="PANTHER" id="PTHR47053:SF1">
    <property type="entry name" value="MUREIN DD-ENDOPEPTIDASE MEPH-RELATED"/>
    <property type="match status" value="1"/>
</dbReference>
<evidence type="ECO:0000256" key="3">
    <source>
        <dbReference type="ARBA" id="ARBA00022801"/>
    </source>
</evidence>
<sequence length="254" mass="27183">MELRRMRVAVPVTGLWASPSAPRAVDDAIVGDEPSLPEWLAALDASGPDGRHGLHDRLESEVLHGEEVLVVKPGGSFLGRGGHKHPGWSHVFCPEQPSGKDPHGYPGFVRTAHLAADDEEGIAYDDALEDPPEATPDGLLDAARGFTGTPYLWGGLTREGIDCSGLVHMALRALGVRVPRDAADQREAVPAVALKYVRPGDLYFFGRPGEPIHHVGIVTQKRAMLHAPEDGVVVEEPLSQERSATLVGAGRVFS</sequence>
<dbReference type="PROSITE" id="PS51935">
    <property type="entry name" value="NLPC_P60"/>
    <property type="match status" value="1"/>
</dbReference>
<comment type="caution">
    <text evidence="6">The sequence shown here is derived from an EMBL/GenBank/DDBJ whole genome shotgun (WGS) entry which is preliminary data.</text>
</comment>
<dbReference type="InterPro" id="IPR038765">
    <property type="entry name" value="Papain-like_cys_pep_sf"/>
</dbReference>
<reference evidence="6 7" key="1">
    <citation type="journal article" date="2013" name="ISME J.">
        <title>A metabolic model for members of the genus Tetrasphaera involved in enhanced biological phosphorus removal.</title>
        <authorList>
            <person name="Kristiansen R."/>
            <person name="Nguyen H.T.T."/>
            <person name="Saunders A.M."/>
            <person name="Nielsen J.L."/>
            <person name="Wimmer R."/>
            <person name="Le V.Q."/>
            <person name="McIlroy S.J."/>
            <person name="Petrovski S."/>
            <person name="Seviour R.J."/>
            <person name="Calteau A."/>
            <person name="Nielsen K.L."/>
            <person name="Nielsen P.H."/>
        </authorList>
    </citation>
    <scope>NUCLEOTIDE SEQUENCE [LARGE SCALE GENOMIC DNA]</scope>
    <source>
        <strain evidence="6 7">T1-X7</strain>
    </source>
</reference>
<dbReference type="RefSeq" id="WP_048555196.1">
    <property type="nucleotide sequence ID" value="NZ_HF570958.1"/>
</dbReference>
<dbReference type="PANTHER" id="PTHR47053">
    <property type="entry name" value="MUREIN DD-ENDOPEPTIDASE MEPH-RELATED"/>
    <property type="match status" value="1"/>
</dbReference>
<dbReference type="SUPFAM" id="SSF54001">
    <property type="entry name" value="Cysteine proteinases"/>
    <property type="match status" value="1"/>
</dbReference>
<dbReference type="Pfam" id="PF00877">
    <property type="entry name" value="NLPC_P60"/>
    <property type="match status" value="1"/>
</dbReference>
<evidence type="ECO:0000256" key="4">
    <source>
        <dbReference type="ARBA" id="ARBA00022807"/>
    </source>
</evidence>
<protein>
    <submittedName>
        <fullName evidence="6">Putative NLP/P60 protein</fullName>
    </submittedName>
</protein>
<evidence type="ECO:0000313" key="6">
    <source>
        <dbReference type="EMBL" id="CCH78226.1"/>
    </source>
</evidence>
<proteinExistence type="inferred from homology"/>
<keyword evidence="7" id="KW-1185">Reference proteome</keyword>
<keyword evidence="3" id="KW-0378">Hydrolase</keyword>
<dbReference type="Proteomes" id="UP000035721">
    <property type="component" value="Unassembled WGS sequence"/>
</dbReference>
<accession>A0A077LX30</accession>
<name>A0A077LX30_9MICO</name>
<evidence type="ECO:0000259" key="5">
    <source>
        <dbReference type="PROSITE" id="PS51935"/>
    </source>
</evidence>
<organism evidence="6 7">
    <name type="scientific">Nostocoides japonicum T1-X7</name>
    <dbReference type="NCBI Taxonomy" id="1194083"/>
    <lineage>
        <taxon>Bacteria</taxon>
        <taxon>Bacillati</taxon>
        <taxon>Actinomycetota</taxon>
        <taxon>Actinomycetes</taxon>
        <taxon>Micrococcales</taxon>
        <taxon>Intrasporangiaceae</taxon>
        <taxon>Nostocoides</taxon>
    </lineage>
</organism>
<dbReference type="GO" id="GO:0006508">
    <property type="term" value="P:proteolysis"/>
    <property type="evidence" value="ECO:0007669"/>
    <property type="project" value="UniProtKB-KW"/>
</dbReference>
<dbReference type="GO" id="GO:0008234">
    <property type="term" value="F:cysteine-type peptidase activity"/>
    <property type="evidence" value="ECO:0007669"/>
    <property type="project" value="UniProtKB-KW"/>
</dbReference>
<feature type="domain" description="NlpC/P60" evidence="5">
    <location>
        <begin position="133"/>
        <end position="253"/>
    </location>
</feature>
<dbReference type="EMBL" id="CAJB01000184">
    <property type="protein sequence ID" value="CCH78226.1"/>
    <property type="molecule type" value="Genomic_DNA"/>
</dbReference>
<evidence type="ECO:0000256" key="1">
    <source>
        <dbReference type="ARBA" id="ARBA00007074"/>
    </source>
</evidence>
<gene>
    <name evidence="6" type="ORF">BN12_2640001</name>
</gene>
<evidence type="ECO:0000256" key="2">
    <source>
        <dbReference type="ARBA" id="ARBA00022670"/>
    </source>
</evidence>
<dbReference type="InterPro" id="IPR051202">
    <property type="entry name" value="Peptidase_C40"/>
</dbReference>
<dbReference type="InterPro" id="IPR000064">
    <property type="entry name" value="NLP_P60_dom"/>
</dbReference>
<keyword evidence="2" id="KW-0645">Protease</keyword>
<dbReference type="STRING" id="1194083.BN12_2640001"/>
<dbReference type="AlphaFoldDB" id="A0A077LX30"/>
<comment type="similarity">
    <text evidence="1">Belongs to the peptidase C40 family.</text>
</comment>
<dbReference type="Gene3D" id="3.90.1720.10">
    <property type="entry name" value="endopeptidase domain like (from Nostoc punctiforme)"/>
    <property type="match status" value="1"/>
</dbReference>